<proteinExistence type="predicted"/>
<dbReference type="AlphaFoldDB" id="A0A0S4X0G4"/>
<reference evidence="2" key="1">
    <citation type="submission" date="2015-10" db="EMBL/GenBank/DDBJ databases">
        <authorList>
            <person name="Gilbert D.G."/>
        </authorList>
    </citation>
    <scope>NUCLEOTIDE SEQUENCE</scope>
    <source>
        <strain evidence="2">Phyl III-seqv23</strain>
    </source>
</reference>
<sequence length="264" mass="27872">MTSGTYGQPGTTLSASAGLQLFLESRLRARAQTLGSTLYRMTWKPWTTPSGRSRFRLRASVPRTSVTGSIGWPTPQAMDTSGGGQPERAMEPTPLGSSPNDLALLAGWPTPCQQDGPKGGPSQGIDRLPGCAPLACWPTPMAGTPARNGNNDSSRKTVALVSGWATPNARDWHSASGSPEFLAKRAEQARGKPLSEQAFTLLPGPARQTASGEMLIGSCAGMESGGQLNPAHSRWLMALPPEWDACAPMAMRSTRKRQGSSLST</sequence>
<accession>A0A0S4X0G4</accession>
<evidence type="ECO:0000313" key="2">
    <source>
        <dbReference type="EMBL" id="CUV57404.1"/>
    </source>
</evidence>
<dbReference type="EMBL" id="LN899820">
    <property type="protein sequence ID" value="CUV57404.1"/>
    <property type="molecule type" value="Genomic_DNA"/>
</dbReference>
<evidence type="ECO:0000256" key="1">
    <source>
        <dbReference type="SAM" id="MobiDB-lite"/>
    </source>
</evidence>
<protein>
    <submittedName>
        <fullName evidence="2">Uncharacterized protein</fullName>
    </submittedName>
</protein>
<gene>
    <name evidence="2" type="ORF">RUN215_v1_1310013</name>
</gene>
<name>A0A0S4X0G4_RALSL</name>
<organism evidence="2">
    <name type="scientific">Ralstonia solanacearum</name>
    <name type="common">Pseudomonas solanacearum</name>
    <dbReference type="NCBI Taxonomy" id="305"/>
    <lineage>
        <taxon>Bacteria</taxon>
        <taxon>Pseudomonadati</taxon>
        <taxon>Pseudomonadota</taxon>
        <taxon>Betaproteobacteria</taxon>
        <taxon>Burkholderiales</taxon>
        <taxon>Burkholderiaceae</taxon>
        <taxon>Ralstonia</taxon>
        <taxon>Ralstonia solanacearum species complex</taxon>
    </lineage>
</organism>
<feature type="region of interest" description="Disordered" evidence="1">
    <location>
        <begin position="66"/>
        <end position="94"/>
    </location>
</feature>